<keyword evidence="2" id="KW-1185">Reference proteome</keyword>
<reference evidence="3" key="1">
    <citation type="submission" date="2025-08" db="UniProtKB">
        <authorList>
            <consortium name="RefSeq"/>
        </authorList>
    </citation>
    <scope>IDENTIFICATION</scope>
</reference>
<dbReference type="RefSeq" id="XP_039122129.1">
    <property type="nucleotide sequence ID" value="XM_039266195.1"/>
</dbReference>
<sequence>MNSERNWMYARLKDGFLNPDFLRGINGFIEFARMHPECMDGIKIKCPCNHRKCQNRAFWDENTVRYHLMKYGFVSYYYQWIHHGEPSEPYIDIHGEQGVTPKATSAGPSSYNMYEQMVIDAAGLDFSPTYMDEPPNAAAKKLFDMLRAANQELWPGCENHSQLSAVARMLNMKAEHHLSERCFNDFCQFLKEILPSDNAIPSNFYNTKKLVQGLGLPVEKIHCCLNGCMIYWGGDTELMTCKICGHPRYKRRQGSSFKKKKDIPYKKMYYFPLTTRLQRLYASNATAKEMRWHAEHDLEEGVMRHCSTES</sequence>
<dbReference type="PANTHER" id="PTHR10775">
    <property type="entry name" value="OS08G0208400 PROTEIN"/>
    <property type="match status" value="1"/>
</dbReference>
<organism evidence="2 3">
    <name type="scientific">Dioscorea cayennensis subsp. rotundata</name>
    <name type="common">White Guinea yam</name>
    <name type="synonym">Dioscorea rotundata</name>
    <dbReference type="NCBI Taxonomy" id="55577"/>
    <lineage>
        <taxon>Eukaryota</taxon>
        <taxon>Viridiplantae</taxon>
        <taxon>Streptophyta</taxon>
        <taxon>Embryophyta</taxon>
        <taxon>Tracheophyta</taxon>
        <taxon>Spermatophyta</taxon>
        <taxon>Magnoliopsida</taxon>
        <taxon>Liliopsida</taxon>
        <taxon>Dioscoreales</taxon>
        <taxon>Dioscoreaceae</taxon>
        <taxon>Dioscorea</taxon>
    </lineage>
</organism>
<gene>
    <name evidence="3" type="primary">LOC120258759</name>
</gene>
<proteinExistence type="predicted"/>
<dbReference type="PANTHER" id="PTHR10775:SF187">
    <property type="entry name" value="TRANSPOSASE-ASSOCIATED DOMAIN-CONTAINING PROTEIN"/>
    <property type="match status" value="1"/>
</dbReference>
<dbReference type="AlphaFoldDB" id="A0AB40B5X2"/>
<dbReference type="GeneID" id="120258759"/>
<name>A0AB40B5X2_DIOCR</name>
<evidence type="ECO:0000313" key="3">
    <source>
        <dbReference type="RefSeq" id="XP_039122129.1"/>
    </source>
</evidence>
<evidence type="ECO:0000259" key="1">
    <source>
        <dbReference type="Pfam" id="PF13963"/>
    </source>
</evidence>
<protein>
    <submittedName>
        <fullName evidence="3">Uncharacterized protein LOC120258759</fullName>
    </submittedName>
</protein>
<feature type="domain" description="Transposase-associated" evidence="1">
    <location>
        <begin position="5"/>
        <end position="85"/>
    </location>
</feature>
<dbReference type="InterPro" id="IPR029480">
    <property type="entry name" value="Transpos_assoc"/>
</dbReference>
<evidence type="ECO:0000313" key="2">
    <source>
        <dbReference type="Proteomes" id="UP001515500"/>
    </source>
</evidence>
<dbReference type="Proteomes" id="UP001515500">
    <property type="component" value="Chromosome 4"/>
</dbReference>
<dbReference type="Pfam" id="PF13963">
    <property type="entry name" value="Transpos_assoc"/>
    <property type="match status" value="1"/>
</dbReference>
<accession>A0AB40B5X2</accession>